<gene>
    <name evidence="10" type="primary">OR53</name>
</gene>
<evidence type="ECO:0000313" key="10">
    <source>
        <dbReference type="EMBL" id="AIG51899.1"/>
    </source>
</evidence>
<feature type="transmembrane region" description="Helical" evidence="9">
    <location>
        <begin position="136"/>
        <end position="162"/>
    </location>
</feature>
<dbReference type="GO" id="GO:0005886">
    <property type="term" value="C:plasma membrane"/>
    <property type="evidence" value="ECO:0007669"/>
    <property type="project" value="UniProtKB-SubCell"/>
</dbReference>
<feature type="transmembrane region" description="Helical" evidence="9">
    <location>
        <begin position="304"/>
        <end position="326"/>
    </location>
</feature>
<comment type="caution">
    <text evidence="9">Lacks conserved residue(s) required for the propagation of feature annotation.</text>
</comment>
<dbReference type="InterPro" id="IPR004117">
    <property type="entry name" value="7tm6_olfct_rcpt"/>
</dbReference>
<keyword evidence="6 9" id="KW-0472">Membrane</keyword>
<keyword evidence="4 9" id="KW-0552">Olfaction</keyword>
<dbReference type="OrthoDB" id="8185860at2759"/>
<sequence length="401" mass="46085">MSEKEFDKTLKLTNYALIMSGIKTSENDMNKALEYFINHYLFYCNAIALHTVIFGEVYWIVDGIRTNHPFVELSLVSPCATISILSTIKCGFIFSNKGILMRVVHKLKEIHTSFDDNELSKESSARTKIVTDSLKLLQFVQISFATIYIFVFFSFCFIPVILAEYNYYRTGEFVVTYPFFVKYPFDFDVHHCPVWQLIYFHQVWATAIVIMSMFGCDSLFYGLCVYIKTHFQLLGLRFENIVGATKSETQRNLAKAVVRHQELIDLVNQMEMLYSKSSLVNIITSSILICLSAFNITVVDKLNVILAFVTFLVMSLSQISLVCYFADLLMAASMEISGSVYRSPWYEADNHSKKILLLVIMRSQKACKLTAWKFADLNLGAFTTILSRSWSYFALLKTVYK</sequence>
<keyword evidence="8 9" id="KW-0807">Transducer</keyword>
<feature type="transmembrane region" description="Helical" evidence="9">
    <location>
        <begin position="203"/>
        <end position="227"/>
    </location>
</feature>
<dbReference type="AlphaFoldDB" id="A0A075T6Y5"/>
<accession>A0A075T6Y5</accession>
<dbReference type="GO" id="GO:0007165">
    <property type="term" value="P:signal transduction"/>
    <property type="evidence" value="ECO:0007669"/>
    <property type="project" value="UniProtKB-KW"/>
</dbReference>
<comment type="similarity">
    <text evidence="9">Belongs to the insect chemoreceptor superfamily. Heteromeric odorant receptor channel (TC 1.A.69) family.</text>
</comment>
<dbReference type="GO" id="GO:0004984">
    <property type="term" value="F:olfactory receptor activity"/>
    <property type="evidence" value="ECO:0007669"/>
    <property type="project" value="InterPro"/>
</dbReference>
<reference evidence="10" key="1">
    <citation type="journal article" date="2014" name="BMC Genomics">
        <title>Identification and characterization of three chemosensory receptor families in the cotton bollworm Helicoverpa armigera.</title>
        <authorList>
            <person name="Liu N.Y."/>
            <person name="Xu W."/>
            <person name="Papanicolaou A."/>
            <person name="Dong S.L."/>
            <person name="Anderson A."/>
        </authorList>
    </citation>
    <scope>NUCLEOTIDE SEQUENCE</scope>
</reference>
<organism evidence="10">
    <name type="scientific">Helicoverpa armigera</name>
    <name type="common">Cotton bollworm</name>
    <name type="synonym">Heliothis armigera</name>
    <dbReference type="NCBI Taxonomy" id="29058"/>
    <lineage>
        <taxon>Eukaryota</taxon>
        <taxon>Metazoa</taxon>
        <taxon>Ecdysozoa</taxon>
        <taxon>Arthropoda</taxon>
        <taxon>Hexapoda</taxon>
        <taxon>Insecta</taxon>
        <taxon>Pterygota</taxon>
        <taxon>Neoptera</taxon>
        <taxon>Endopterygota</taxon>
        <taxon>Lepidoptera</taxon>
        <taxon>Glossata</taxon>
        <taxon>Ditrysia</taxon>
        <taxon>Noctuoidea</taxon>
        <taxon>Noctuidae</taxon>
        <taxon>Heliothinae</taxon>
        <taxon>Helicoverpa</taxon>
    </lineage>
</organism>
<keyword evidence="5 9" id="KW-1133">Transmembrane helix</keyword>
<keyword evidence="7 9" id="KW-0675">Receptor</keyword>
<protein>
    <recommendedName>
        <fullName evidence="9">Odorant receptor</fullName>
    </recommendedName>
</protein>
<keyword evidence="2 9" id="KW-0716">Sensory transduction</keyword>
<feature type="transmembrane region" description="Helical" evidence="9">
    <location>
        <begin position="279"/>
        <end position="298"/>
    </location>
</feature>
<keyword evidence="3 9" id="KW-0812">Transmembrane</keyword>
<feature type="transmembrane region" description="Helical" evidence="9">
    <location>
        <begin position="40"/>
        <end position="61"/>
    </location>
</feature>
<dbReference type="EMBL" id="KF768705">
    <property type="protein sequence ID" value="AIG51899.1"/>
    <property type="molecule type" value="mRNA"/>
</dbReference>
<evidence type="ECO:0000256" key="2">
    <source>
        <dbReference type="ARBA" id="ARBA00022606"/>
    </source>
</evidence>
<dbReference type="PANTHER" id="PTHR21137">
    <property type="entry name" value="ODORANT RECEPTOR"/>
    <property type="match status" value="1"/>
</dbReference>
<name>A0A075T6Y5_HELAM</name>
<dbReference type="GO" id="GO:0005549">
    <property type="term" value="F:odorant binding"/>
    <property type="evidence" value="ECO:0007669"/>
    <property type="project" value="InterPro"/>
</dbReference>
<evidence type="ECO:0000256" key="7">
    <source>
        <dbReference type="ARBA" id="ARBA00023170"/>
    </source>
</evidence>
<feature type="transmembrane region" description="Helical" evidence="9">
    <location>
        <begin position="73"/>
        <end position="94"/>
    </location>
</feature>
<evidence type="ECO:0000256" key="5">
    <source>
        <dbReference type="ARBA" id="ARBA00022989"/>
    </source>
</evidence>
<proteinExistence type="evidence at transcript level"/>
<dbReference type="Pfam" id="PF02949">
    <property type="entry name" value="7tm_6"/>
    <property type="match status" value="1"/>
</dbReference>
<evidence type="ECO:0000256" key="4">
    <source>
        <dbReference type="ARBA" id="ARBA00022725"/>
    </source>
</evidence>
<evidence type="ECO:0000256" key="6">
    <source>
        <dbReference type="ARBA" id="ARBA00023136"/>
    </source>
</evidence>
<evidence type="ECO:0000256" key="8">
    <source>
        <dbReference type="ARBA" id="ARBA00023224"/>
    </source>
</evidence>
<evidence type="ECO:0000256" key="3">
    <source>
        <dbReference type="ARBA" id="ARBA00022692"/>
    </source>
</evidence>
<evidence type="ECO:0000256" key="9">
    <source>
        <dbReference type="RuleBase" id="RU351113"/>
    </source>
</evidence>
<dbReference type="PANTHER" id="PTHR21137:SF44">
    <property type="entry name" value="ODORANT RECEPTOR 13A-RELATED"/>
    <property type="match status" value="1"/>
</dbReference>
<comment type="subcellular location">
    <subcellularLocation>
        <location evidence="9">Cell membrane</location>
        <topology evidence="9">Multi-pass membrane protein</topology>
    </subcellularLocation>
    <subcellularLocation>
        <location evidence="1">Membrane</location>
        <topology evidence="1">Multi-pass membrane protein</topology>
    </subcellularLocation>
</comment>
<evidence type="ECO:0000256" key="1">
    <source>
        <dbReference type="ARBA" id="ARBA00004141"/>
    </source>
</evidence>